<reference evidence="1" key="1">
    <citation type="submission" date="2021-02" db="EMBL/GenBank/DDBJ databases">
        <authorList>
            <person name="Nowell W R."/>
        </authorList>
    </citation>
    <scope>NUCLEOTIDE SEQUENCE</scope>
</reference>
<comment type="caution">
    <text evidence="1">The sequence shown here is derived from an EMBL/GenBank/DDBJ whole genome shotgun (WGS) entry which is preliminary data.</text>
</comment>
<dbReference type="Proteomes" id="UP000663845">
    <property type="component" value="Unassembled WGS sequence"/>
</dbReference>
<name>A0A815VFZ5_9BILA</name>
<gene>
    <name evidence="1" type="ORF">JYZ213_LOCUS45085</name>
</gene>
<accession>A0A815VFZ5</accession>
<evidence type="ECO:0000313" key="2">
    <source>
        <dbReference type="Proteomes" id="UP000663845"/>
    </source>
</evidence>
<protein>
    <submittedName>
        <fullName evidence="1">Uncharacterized protein</fullName>
    </submittedName>
</protein>
<proteinExistence type="predicted"/>
<sequence>DVAFKIANLWLNIGDGRGFVEFGTLVTDKIDNTTEIIGMVMGLFSRVEGTEDFVILTSAGKMRILYSPKFDSVWEGKSYPTSIARLNFNDDQMDDIAVLHCDRMITVFVSTEYDIFDRNYLSFGIDVNGSNITCSHSLKVADLNQDDEDDLIFIDTEYNAVRVALNTFCDD</sequence>
<feature type="non-terminal residue" evidence="1">
    <location>
        <position position="1"/>
    </location>
</feature>
<dbReference type="InterPro" id="IPR028994">
    <property type="entry name" value="Integrin_alpha_N"/>
</dbReference>
<dbReference type="EMBL" id="CAJNOG010003357">
    <property type="protein sequence ID" value="CAF1530025.1"/>
    <property type="molecule type" value="Genomic_DNA"/>
</dbReference>
<organism evidence="1 2">
    <name type="scientific">Adineta steineri</name>
    <dbReference type="NCBI Taxonomy" id="433720"/>
    <lineage>
        <taxon>Eukaryota</taxon>
        <taxon>Metazoa</taxon>
        <taxon>Spiralia</taxon>
        <taxon>Gnathifera</taxon>
        <taxon>Rotifera</taxon>
        <taxon>Eurotatoria</taxon>
        <taxon>Bdelloidea</taxon>
        <taxon>Adinetida</taxon>
        <taxon>Adinetidae</taxon>
        <taxon>Adineta</taxon>
    </lineage>
</organism>
<dbReference type="AlphaFoldDB" id="A0A815VFZ5"/>
<dbReference type="SUPFAM" id="SSF69318">
    <property type="entry name" value="Integrin alpha N-terminal domain"/>
    <property type="match status" value="1"/>
</dbReference>
<evidence type="ECO:0000313" key="1">
    <source>
        <dbReference type="EMBL" id="CAF1530025.1"/>
    </source>
</evidence>